<proteinExistence type="predicted"/>
<keyword evidence="3" id="KW-1185">Reference proteome</keyword>
<protein>
    <submittedName>
        <fullName evidence="2">Uncharacterized protein</fullName>
    </submittedName>
</protein>
<feature type="compositionally biased region" description="Polar residues" evidence="1">
    <location>
        <begin position="33"/>
        <end position="46"/>
    </location>
</feature>
<comment type="caution">
    <text evidence="2">The sequence shown here is derived from an EMBL/GenBank/DDBJ whole genome shotgun (WGS) entry which is preliminary data.</text>
</comment>
<evidence type="ECO:0000256" key="1">
    <source>
        <dbReference type="SAM" id="MobiDB-lite"/>
    </source>
</evidence>
<dbReference type="AlphaFoldDB" id="A0A8H8RFX9"/>
<gene>
    <name evidence="2" type="ORF">LSUB1_G006150</name>
</gene>
<dbReference type="OrthoDB" id="5226911at2759"/>
<evidence type="ECO:0000313" key="2">
    <source>
        <dbReference type="EMBL" id="TVY34644.1"/>
    </source>
</evidence>
<evidence type="ECO:0000313" key="3">
    <source>
        <dbReference type="Proteomes" id="UP000462212"/>
    </source>
</evidence>
<reference evidence="2 3" key="1">
    <citation type="submission" date="2018-05" db="EMBL/GenBank/DDBJ databases">
        <title>Genome sequencing and assembly of the regulated plant pathogen Lachnellula willkommii and related sister species for the development of diagnostic species identification markers.</title>
        <authorList>
            <person name="Giroux E."/>
            <person name="Bilodeau G."/>
        </authorList>
    </citation>
    <scope>NUCLEOTIDE SEQUENCE [LARGE SCALE GENOMIC DNA]</scope>
    <source>
        <strain evidence="2 3">CBS 197.66</strain>
    </source>
</reference>
<name>A0A8H8RFX9_9HELO</name>
<dbReference type="Proteomes" id="UP000462212">
    <property type="component" value="Unassembled WGS sequence"/>
</dbReference>
<sequence>MSEFHDAVSSLLEALEKGLSIIKAQKKRRPKDQASSKTTPEAQLNRSLKKNHTEVKKTYSRDLARFGAGFAAGDGSRSPFIDIQDSYSAEHWFFVYH</sequence>
<feature type="region of interest" description="Disordered" evidence="1">
    <location>
        <begin position="24"/>
        <end position="53"/>
    </location>
</feature>
<dbReference type="EMBL" id="QGMJ01000616">
    <property type="protein sequence ID" value="TVY34644.1"/>
    <property type="molecule type" value="Genomic_DNA"/>
</dbReference>
<accession>A0A8H8RFX9</accession>
<organism evidence="2 3">
    <name type="scientific">Lachnellula subtilissima</name>
    <dbReference type="NCBI Taxonomy" id="602034"/>
    <lineage>
        <taxon>Eukaryota</taxon>
        <taxon>Fungi</taxon>
        <taxon>Dikarya</taxon>
        <taxon>Ascomycota</taxon>
        <taxon>Pezizomycotina</taxon>
        <taxon>Leotiomycetes</taxon>
        <taxon>Helotiales</taxon>
        <taxon>Lachnaceae</taxon>
        <taxon>Lachnellula</taxon>
    </lineage>
</organism>